<protein>
    <submittedName>
        <fullName evidence="1">Uncharacterized protein</fullName>
    </submittedName>
</protein>
<dbReference type="AlphaFoldDB" id="A0A1W1CDS9"/>
<proteinExistence type="predicted"/>
<reference evidence="1" key="1">
    <citation type="submission" date="2016-10" db="EMBL/GenBank/DDBJ databases">
        <authorList>
            <person name="de Groot N.N."/>
        </authorList>
    </citation>
    <scope>NUCLEOTIDE SEQUENCE</scope>
</reference>
<evidence type="ECO:0000313" key="1">
    <source>
        <dbReference type="EMBL" id="SFV63897.1"/>
    </source>
</evidence>
<dbReference type="EMBL" id="FPHC01000069">
    <property type="protein sequence ID" value="SFV63897.1"/>
    <property type="molecule type" value="Genomic_DNA"/>
</dbReference>
<organism evidence="1">
    <name type="scientific">hydrothermal vent metagenome</name>
    <dbReference type="NCBI Taxonomy" id="652676"/>
    <lineage>
        <taxon>unclassified sequences</taxon>
        <taxon>metagenomes</taxon>
        <taxon>ecological metagenomes</taxon>
    </lineage>
</organism>
<gene>
    <name evidence="1" type="ORF">MNB_SV-6-230</name>
</gene>
<name>A0A1W1CDS9_9ZZZZ</name>
<accession>A0A1W1CDS9</accession>
<sequence length="362" mass="41969">MYTRQIISILLILSISSSIEASSIFKVFDTKTAMINYKIKGKGKLTRDNYLSIDGNSTLLFDDWGMRRLYKEKYVEMTKGSVEKRKIISTLFLENRGDISRVDFKNKKINKSVDLIVKAAIKNGENLYKKSVEDMETRGTNIDTSTVMGYPCDIWLYENRKQCIYKGVPLREEYTVSGIKVIKEAISIDFDGNFSEDAFALPNFKEDKQKGFLMKEKRDAHLKNLKKIKDIVKDEISTTVEVDTEDVELDSGEKITEEIFQEQKSLLPRLLEEMQEARVCLEYADDRVSANSCLSKFVDIEEKISGKKNRDSEITIWTNIAKENKLDELEFAIMDMKRRMPCIRRSQNFVDLSRCMQDIDEE</sequence>